<evidence type="ECO:0000313" key="2">
    <source>
        <dbReference type="Proteomes" id="UP001183619"/>
    </source>
</evidence>
<reference evidence="1 2" key="1">
    <citation type="submission" date="2023-07" db="EMBL/GenBank/DDBJ databases">
        <title>Sequencing the genomes of 1000 actinobacteria strains.</title>
        <authorList>
            <person name="Klenk H.-P."/>
        </authorList>
    </citation>
    <scope>NUCLEOTIDE SEQUENCE [LARGE SCALE GENOMIC DNA]</scope>
    <source>
        <strain evidence="1 2">DSM 44508</strain>
    </source>
</reference>
<dbReference type="EMBL" id="JAVDYF010000001">
    <property type="protein sequence ID" value="MDR7354533.1"/>
    <property type="molecule type" value="Genomic_DNA"/>
</dbReference>
<protein>
    <submittedName>
        <fullName evidence="1">Uncharacterized protein</fullName>
    </submittedName>
</protein>
<comment type="caution">
    <text evidence="1">The sequence shown here is derived from an EMBL/GenBank/DDBJ whole genome shotgun (WGS) entry which is preliminary data.</text>
</comment>
<sequence length="31" mass="3537">MHGAFVNVERARYTYAHDGNHSIYTHVAFAT</sequence>
<evidence type="ECO:0000313" key="1">
    <source>
        <dbReference type="EMBL" id="MDR7354533.1"/>
    </source>
</evidence>
<proteinExistence type="predicted"/>
<name>A0ABU2B7E3_9CORY</name>
<dbReference type="Proteomes" id="UP001183619">
    <property type="component" value="Unassembled WGS sequence"/>
</dbReference>
<keyword evidence="2" id="KW-1185">Reference proteome</keyword>
<accession>A0ABU2B7E3</accession>
<organism evidence="1 2">
    <name type="scientific">Corynebacterium felinum</name>
    <dbReference type="NCBI Taxonomy" id="131318"/>
    <lineage>
        <taxon>Bacteria</taxon>
        <taxon>Bacillati</taxon>
        <taxon>Actinomycetota</taxon>
        <taxon>Actinomycetes</taxon>
        <taxon>Mycobacteriales</taxon>
        <taxon>Corynebacteriaceae</taxon>
        <taxon>Corynebacterium</taxon>
    </lineage>
</organism>
<gene>
    <name evidence="1" type="ORF">J2S37_001071</name>
</gene>